<evidence type="ECO:0000256" key="2">
    <source>
        <dbReference type="ARBA" id="ARBA00022777"/>
    </source>
</evidence>
<dbReference type="RefSeq" id="WP_244148644.1">
    <property type="nucleotide sequence ID" value="NZ_FMXO01000004.1"/>
</dbReference>
<accession>A0A1G6B8K9</accession>
<sequence length="354" mass="38428">MEHQDKAAINITREALLAAIENMTKNKVVIVGDVMLDEYIFGSVERISPEAPVPVVCVENEEYRLGGAGNVAKNITTLGGKVQLFGFLGQDQAAKRISDMFAAHAIDDCCVKECDRPTTRKTRIIAQQQQVVRVDRESSCIPSDGGMRHLLHGVAEAMRTSSVLIISDYGKGLITGSVMDEIRLICEALEHKPRIIVDPKPRNFPFYNGVTMLTPNTKEAGIDWHLAAGRQKNEEAINEEIFAVGNRLMRELQSQHLLITMGARGMMLFMSQQQAIHIPTAARKVYDVTGAGDTVIAVLGLALASGLDPLTGCLLANYAAGIVVGQVGATAVSPKQLKEAVLTWSLPEVRQIAS</sequence>
<keyword evidence="5" id="KW-1185">Reference proteome</keyword>
<proteinExistence type="predicted"/>
<dbReference type="PROSITE" id="PS00583">
    <property type="entry name" value="PFKB_KINASES_1"/>
    <property type="match status" value="1"/>
</dbReference>
<dbReference type="InterPro" id="IPR011913">
    <property type="entry name" value="RfaE_dom_I"/>
</dbReference>
<reference evidence="4 5" key="1">
    <citation type="submission" date="2016-10" db="EMBL/GenBank/DDBJ databases">
        <authorList>
            <person name="de Groot N.N."/>
        </authorList>
    </citation>
    <scope>NUCLEOTIDE SEQUENCE [LARGE SCALE GENOMIC DNA]</scope>
    <source>
        <strain evidence="4 5">ASO4-2</strain>
    </source>
</reference>
<keyword evidence="1" id="KW-0808">Transferase</keyword>
<dbReference type="FunFam" id="3.40.1190.20:FF:000002">
    <property type="entry name" value="Bifunctional protein HldE"/>
    <property type="match status" value="1"/>
</dbReference>
<name>A0A1G6B8K9_9BACT</name>
<dbReference type="InterPro" id="IPR002173">
    <property type="entry name" value="Carboh/pur_kinase_PfkB_CS"/>
</dbReference>
<feature type="domain" description="Carbohydrate kinase PfkB" evidence="3">
    <location>
        <begin position="26"/>
        <end position="335"/>
    </location>
</feature>
<dbReference type="Gene3D" id="3.40.1190.20">
    <property type="match status" value="1"/>
</dbReference>
<dbReference type="Pfam" id="PF00294">
    <property type="entry name" value="PfkB"/>
    <property type="match status" value="1"/>
</dbReference>
<dbReference type="InterPro" id="IPR029056">
    <property type="entry name" value="Ribokinase-like"/>
</dbReference>
<evidence type="ECO:0000313" key="5">
    <source>
        <dbReference type="Proteomes" id="UP000198771"/>
    </source>
</evidence>
<dbReference type="STRING" id="617002.SAMN05660653_00798"/>
<evidence type="ECO:0000256" key="1">
    <source>
        <dbReference type="ARBA" id="ARBA00022679"/>
    </source>
</evidence>
<dbReference type="GO" id="GO:0005829">
    <property type="term" value="C:cytosol"/>
    <property type="evidence" value="ECO:0007669"/>
    <property type="project" value="TreeGrafter"/>
</dbReference>
<dbReference type="CDD" id="cd01172">
    <property type="entry name" value="RfaE_like"/>
    <property type="match status" value="1"/>
</dbReference>
<dbReference type="GO" id="GO:0033786">
    <property type="term" value="F:heptose-1-phosphate adenylyltransferase activity"/>
    <property type="evidence" value="ECO:0007669"/>
    <property type="project" value="TreeGrafter"/>
</dbReference>
<dbReference type="AlphaFoldDB" id="A0A1G6B8K9"/>
<evidence type="ECO:0000313" key="4">
    <source>
        <dbReference type="EMBL" id="SDB16992.1"/>
    </source>
</evidence>
<dbReference type="GO" id="GO:0033785">
    <property type="term" value="F:heptose 7-phosphate kinase activity"/>
    <property type="evidence" value="ECO:0007669"/>
    <property type="project" value="TreeGrafter"/>
</dbReference>
<dbReference type="GO" id="GO:0016773">
    <property type="term" value="F:phosphotransferase activity, alcohol group as acceptor"/>
    <property type="evidence" value="ECO:0007669"/>
    <property type="project" value="InterPro"/>
</dbReference>
<dbReference type="SUPFAM" id="SSF53613">
    <property type="entry name" value="Ribokinase-like"/>
    <property type="match status" value="1"/>
</dbReference>
<protein>
    <submittedName>
        <fullName evidence="4">RfaE bifunctional protein, domain I</fullName>
    </submittedName>
</protein>
<dbReference type="PANTHER" id="PTHR46969:SF1">
    <property type="entry name" value="BIFUNCTIONAL PROTEIN HLDE"/>
    <property type="match status" value="1"/>
</dbReference>
<dbReference type="PANTHER" id="PTHR46969">
    <property type="entry name" value="BIFUNCTIONAL PROTEIN HLDE"/>
    <property type="match status" value="1"/>
</dbReference>
<dbReference type="NCBIfam" id="TIGR02198">
    <property type="entry name" value="rfaE_dom_I"/>
    <property type="match status" value="1"/>
</dbReference>
<evidence type="ECO:0000259" key="3">
    <source>
        <dbReference type="Pfam" id="PF00294"/>
    </source>
</evidence>
<keyword evidence="2" id="KW-0418">Kinase</keyword>
<dbReference type="Proteomes" id="UP000198771">
    <property type="component" value="Unassembled WGS sequence"/>
</dbReference>
<gene>
    <name evidence="4" type="ORF">SAMN05660653_00798</name>
</gene>
<dbReference type="EMBL" id="FMXO01000004">
    <property type="protein sequence ID" value="SDB16992.1"/>
    <property type="molecule type" value="Genomic_DNA"/>
</dbReference>
<dbReference type="InterPro" id="IPR011611">
    <property type="entry name" value="PfkB_dom"/>
</dbReference>
<organism evidence="4 5">
    <name type="scientific">Desulfonatronum thiosulfatophilum</name>
    <dbReference type="NCBI Taxonomy" id="617002"/>
    <lineage>
        <taxon>Bacteria</taxon>
        <taxon>Pseudomonadati</taxon>
        <taxon>Thermodesulfobacteriota</taxon>
        <taxon>Desulfovibrionia</taxon>
        <taxon>Desulfovibrionales</taxon>
        <taxon>Desulfonatronaceae</taxon>
        <taxon>Desulfonatronum</taxon>
    </lineage>
</organism>